<dbReference type="AlphaFoldDB" id="A0A160PSG1"/>
<sequence>MNIVLQGRFLTRQDFFDLLGAASWGVDRKPPTNLDGMVDLIRETGLTKITIKGQWLITATETNRIEEVCDDFHVELRFNHR</sequence>
<dbReference type="RefSeq" id="WP_096457286.1">
    <property type="nucleotide sequence ID" value="NZ_AP017369.1"/>
</dbReference>
<dbReference type="KEGG" id="csur:N24_2333"/>
<accession>A0A160PSG1</accession>
<reference evidence="1 2" key="1">
    <citation type="submission" date="2016-02" db="EMBL/GenBank/DDBJ databases">
        <title>Corynebacterium glutamicum N24 whole genome sequencing project.</title>
        <authorList>
            <person name="Matsutani M."/>
            <person name="Nangtapong N."/>
            <person name="Yakushi T."/>
            <person name="Matsushita K."/>
        </authorList>
    </citation>
    <scope>NUCLEOTIDE SEQUENCE [LARGE SCALE GENOMIC DNA]</scope>
    <source>
        <strain evidence="1 2">N24</strain>
    </source>
</reference>
<name>A0A160PSG1_9CORY</name>
<protein>
    <submittedName>
        <fullName evidence="1">Uncharacterized protein</fullName>
    </submittedName>
</protein>
<dbReference type="Proteomes" id="UP000218244">
    <property type="component" value="Chromosome"/>
</dbReference>
<dbReference type="EMBL" id="AP017369">
    <property type="protein sequence ID" value="BAU96595.1"/>
    <property type="molecule type" value="Genomic_DNA"/>
</dbReference>
<proteinExistence type="predicted"/>
<organism evidence="1 2">
    <name type="scientific">Corynebacterium suranareeae</name>
    <dbReference type="NCBI Taxonomy" id="2506452"/>
    <lineage>
        <taxon>Bacteria</taxon>
        <taxon>Bacillati</taxon>
        <taxon>Actinomycetota</taxon>
        <taxon>Actinomycetes</taxon>
        <taxon>Mycobacteriales</taxon>
        <taxon>Corynebacteriaceae</taxon>
        <taxon>Corynebacterium</taxon>
    </lineage>
</organism>
<gene>
    <name evidence="1" type="ORF">N24_2333</name>
</gene>
<keyword evidence="2" id="KW-1185">Reference proteome</keyword>
<evidence type="ECO:0000313" key="1">
    <source>
        <dbReference type="EMBL" id="BAU96595.1"/>
    </source>
</evidence>
<evidence type="ECO:0000313" key="2">
    <source>
        <dbReference type="Proteomes" id="UP000218244"/>
    </source>
</evidence>